<protein>
    <submittedName>
        <fullName evidence="1">Uncharacterized protein</fullName>
    </submittedName>
</protein>
<dbReference type="EMBL" id="NHYE01001014">
    <property type="protein sequence ID" value="PPR00313.1"/>
    <property type="molecule type" value="Genomic_DNA"/>
</dbReference>
<accession>A0A409YBE8</accession>
<dbReference type="InParanoid" id="A0A409YBE8"/>
<dbReference type="Proteomes" id="UP000284706">
    <property type="component" value="Unassembled WGS sequence"/>
</dbReference>
<dbReference type="AlphaFoldDB" id="A0A409YBE8"/>
<comment type="caution">
    <text evidence="1">The sequence shown here is derived from an EMBL/GenBank/DDBJ whole genome shotgun (WGS) entry which is preliminary data.</text>
</comment>
<reference evidence="1 2" key="1">
    <citation type="journal article" date="2018" name="Evol. Lett.">
        <title>Horizontal gene cluster transfer increased hallucinogenic mushroom diversity.</title>
        <authorList>
            <person name="Reynolds H.T."/>
            <person name="Vijayakumar V."/>
            <person name="Gluck-Thaler E."/>
            <person name="Korotkin H.B."/>
            <person name="Matheny P.B."/>
            <person name="Slot J.C."/>
        </authorList>
    </citation>
    <scope>NUCLEOTIDE SEQUENCE [LARGE SCALE GENOMIC DNA]</scope>
    <source>
        <strain evidence="1 2">SRW20</strain>
    </source>
</reference>
<gene>
    <name evidence="1" type="ORF">CVT26_009739</name>
</gene>
<evidence type="ECO:0000313" key="2">
    <source>
        <dbReference type="Proteomes" id="UP000284706"/>
    </source>
</evidence>
<keyword evidence="2" id="KW-1185">Reference proteome</keyword>
<organism evidence="1 2">
    <name type="scientific">Gymnopilus dilepis</name>
    <dbReference type="NCBI Taxonomy" id="231916"/>
    <lineage>
        <taxon>Eukaryota</taxon>
        <taxon>Fungi</taxon>
        <taxon>Dikarya</taxon>
        <taxon>Basidiomycota</taxon>
        <taxon>Agaricomycotina</taxon>
        <taxon>Agaricomycetes</taxon>
        <taxon>Agaricomycetidae</taxon>
        <taxon>Agaricales</taxon>
        <taxon>Agaricineae</taxon>
        <taxon>Hymenogastraceae</taxon>
        <taxon>Gymnopilus</taxon>
    </lineage>
</organism>
<sequence length="104" mass="10738">MSAILELSDDDDGQEVTSNSVICASSFDAAKGEGARRAKNGKQGRIAISGGANPRMVSNLLGSSASGNIFCSDQSEEKKAGRIVVAITAPPQERVLVMRSVAQG</sequence>
<name>A0A409YBE8_9AGAR</name>
<evidence type="ECO:0000313" key="1">
    <source>
        <dbReference type="EMBL" id="PPR00313.1"/>
    </source>
</evidence>
<proteinExistence type="predicted"/>